<organism evidence="3 4">
    <name type="scientific">Streptomyces paludis</name>
    <dbReference type="NCBI Taxonomy" id="2282738"/>
    <lineage>
        <taxon>Bacteria</taxon>
        <taxon>Bacillati</taxon>
        <taxon>Actinomycetota</taxon>
        <taxon>Actinomycetes</taxon>
        <taxon>Kitasatosporales</taxon>
        <taxon>Streptomycetaceae</taxon>
        <taxon>Streptomyces</taxon>
    </lineage>
</organism>
<dbReference type="Proteomes" id="UP000253868">
    <property type="component" value="Chromosome"/>
</dbReference>
<reference evidence="4" key="1">
    <citation type="submission" date="2018-07" db="EMBL/GenBank/DDBJ databases">
        <authorList>
            <person name="Zhao J."/>
        </authorList>
    </citation>
    <scope>NUCLEOTIDE SEQUENCE [LARGE SCALE GENOMIC DNA]</scope>
    <source>
        <strain evidence="4">GSSD-12</strain>
    </source>
</reference>
<keyword evidence="4" id="KW-1185">Reference proteome</keyword>
<dbReference type="KEGG" id="spad:DVK44_02230"/>
<name>A0A345HJ15_9ACTN</name>
<evidence type="ECO:0000313" key="3">
    <source>
        <dbReference type="EMBL" id="AXG76689.1"/>
    </source>
</evidence>
<feature type="domain" description="DUF7824" evidence="2">
    <location>
        <begin position="536"/>
        <end position="615"/>
    </location>
</feature>
<feature type="region of interest" description="Disordered" evidence="1">
    <location>
        <begin position="614"/>
        <end position="644"/>
    </location>
</feature>
<dbReference type="OrthoDB" id="3245799at2"/>
<dbReference type="RefSeq" id="WP_114658068.1">
    <property type="nucleotide sequence ID" value="NZ_CP031194.1"/>
</dbReference>
<feature type="compositionally biased region" description="Basic and acidic residues" evidence="1">
    <location>
        <begin position="626"/>
        <end position="635"/>
    </location>
</feature>
<evidence type="ECO:0000256" key="1">
    <source>
        <dbReference type="SAM" id="MobiDB-lite"/>
    </source>
</evidence>
<proteinExistence type="predicted"/>
<evidence type="ECO:0000259" key="2">
    <source>
        <dbReference type="Pfam" id="PF25148"/>
    </source>
</evidence>
<dbReference type="EMBL" id="CP031194">
    <property type="protein sequence ID" value="AXG76689.1"/>
    <property type="molecule type" value="Genomic_DNA"/>
</dbReference>
<accession>A0A345HJ15</accession>
<gene>
    <name evidence="3" type="ORF">DVK44_02230</name>
</gene>
<protein>
    <recommendedName>
        <fullName evidence="2">DUF7824 domain-containing protein</fullName>
    </recommendedName>
</protein>
<dbReference type="AlphaFoldDB" id="A0A345HJ15"/>
<dbReference type="InterPro" id="IPR056726">
    <property type="entry name" value="DUF7824"/>
</dbReference>
<dbReference type="Pfam" id="PF25148">
    <property type="entry name" value="DUF7824"/>
    <property type="match status" value="1"/>
</dbReference>
<evidence type="ECO:0000313" key="4">
    <source>
        <dbReference type="Proteomes" id="UP000253868"/>
    </source>
</evidence>
<sequence>MSELLTAVRAARAADIPGIVKPLTGAERKTELAALKALRAELRDWSWKRWRERNRVGQALVVAGAGCITGAAAAADWIGARELRENVHVSHPLLLDILAERDPAWLGDLAHRLARRPATGELDYRLISGLVALAGCPAPADDSYVYGWVESLPTHGRLLPALRADPGVAAMVPRLFEAAETPASFGWQVDTTDPHHWPTALTVLAEEGVLERRVLVDGAVARLLRGGAPGDAVFFLNLLVRLELTPDEERDRLPDWTGMAADGISTVAGHAQAVVSRLALGGGLSARSLADVSGALLFRPEKKLVRAQLILLGKVLRADPGAAGELLPVIAETFGHEDTALQERALKLVARHLPAVDEDIRSDLAASAGLLATVHRARAVEVFGADAMAAESVPYEEILPPVPLPVRTEPAPADLAELVEEVAALISARGGPASFERALDGLVRHAYRDRTALADALRVTLADCWWLNDLREYDPEEDFARETYGVEVVAASLCERISLTSLRDAGKRAAVRHPCAHTVLDGVLDARLREAAYLVRTRPLPFLLAAPTWETGALDPEVLVERLAEYRRLGADPAPVDFAQALLRVRRDGPPEAARAAAALGTPEGDRLAAWLTGEGPALPAPASAGEREPRKEGGSPEPGRSWLGSLAEPVRRLAARRARLAAAREFPPVFHPLGHPDRLSCSNCYRWEGNRNVNWTAVLPEDRDTLAGWLVYDVAECALADQRGGAWWLPLVAESGGPAGVSLHRAVAYGLGSRHPQDRLAAVDALLVLAARGDLDGRSLGEELAALVAAGDVKPNRLADSARTAAGTGAYATVWSVLGAALPELLAKAAAGPGAARAGLGEILSVAADCAERCRATAEISGLAELAERGGSSRAATQAVRLLATVRHGSDHSAP</sequence>